<dbReference type="Proteomes" id="UP001295684">
    <property type="component" value="Unassembled WGS sequence"/>
</dbReference>
<proteinExistence type="predicted"/>
<comment type="caution">
    <text evidence="1">The sequence shown here is derived from an EMBL/GenBank/DDBJ whole genome shotgun (WGS) entry which is preliminary data.</text>
</comment>
<reference evidence="1" key="1">
    <citation type="submission" date="2023-07" db="EMBL/GenBank/DDBJ databases">
        <authorList>
            <consortium name="AG Swart"/>
            <person name="Singh M."/>
            <person name="Singh A."/>
            <person name="Seah K."/>
            <person name="Emmerich C."/>
        </authorList>
    </citation>
    <scope>NUCLEOTIDE SEQUENCE</scope>
    <source>
        <strain evidence="1">DP1</strain>
    </source>
</reference>
<evidence type="ECO:0000313" key="1">
    <source>
        <dbReference type="EMBL" id="CAI2376304.1"/>
    </source>
</evidence>
<name>A0AAD1XP85_EUPCR</name>
<sequence length="61" mass="7123">MCPHLSIDYYTSGINCIRLTMKKILTIPQMIQTNITSWSFKFTERRGKSGRSLPKILKLDF</sequence>
<keyword evidence="2" id="KW-1185">Reference proteome</keyword>
<accession>A0AAD1XP85</accession>
<dbReference type="EMBL" id="CAMPGE010017855">
    <property type="protein sequence ID" value="CAI2376304.1"/>
    <property type="molecule type" value="Genomic_DNA"/>
</dbReference>
<dbReference type="AlphaFoldDB" id="A0AAD1XP85"/>
<organism evidence="1 2">
    <name type="scientific">Euplotes crassus</name>
    <dbReference type="NCBI Taxonomy" id="5936"/>
    <lineage>
        <taxon>Eukaryota</taxon>
        <taxon>Sar</taxon>
        <taxon>Alveolata</taxon>
        <taxon>Ciliophora</taxon>
        <taxon>Intramacronucleata</taxon>
        <taxon>Spirotrichea</taxon>
        <taxon>Hypotrichia</taxon>
        <taxon>Euplotida</taxon>
        <taxon>Euplotidae</taxon>
        <taxon>Moneuplotes</taxon>
    </lineage>
</organism>
<gene>
    <name evidence="1" type="ORF">ECRASSUSDP1_LOCUS17673</name>
</gene>
<evidence type="ECO:0000313" key="2">
    <source>
        <dbReference type="Proteomes" id="UP001295684"/>
    </source>
</evidence>
<protein>
    <submittedName>
        <fullName evidence="1">Uncharacterized protein</fullName>
    </submittedName>
</protein>